<dbReference type="InterPro" id="IPR001245">
    <property type="entry name" value="Ser-Thr/Tyr_kinase_cat_dom"/>
</dbReference>
<dbReference type="OMA" id="MHKLEWE"/>
<dbReference type="EMBL" id="KI392687">
    <property type="protein sequence ID" value="ERN11418.1"/>
    <property type="molecule type" value="Genomic_DNA"/>
</dbReference>
<dbReference type="InterPro" id="IPR045274">
    <property type="entry name" value="WAK-like"/>
</dbReference>
<dbReference type="Pfam" id="PF07714">
    <property type="entry name" value="PK_Tyr_Ser-Thr"/>
    <property type="match status" value="1"/>
</dbReference>
<sequence>MGTGGYGNVYKGTLLEGTIVGIKKAKEVDKYQIDQFINEVAILTQINHKNVVKLLGCCLESEVPILVYGYISNGTLHQHIHGNDSIISLKLLNRLRNLRYPSSIETSNQQTYY</sequence>
<dbReference type="AlphaFoldDB" id="W1PTN7"/>
<evidence type="ECO:0000313" key="4">
    <source>
        <dbReference type="EMBL" id="ERN11418.1"/>
    </source>
</evidence>
<dbReference type="FunFam" id="3.30.200.20:FF:001332">
    <property type="entry name" value="Wall-associated receptor kinase-like 10"/>
    <property type="match status" value="1"/>
</dbReference>
<dbReference type="PROSITE" id="PS50011">
    <property type="entry name" value="PROTEIN_KINASE_DOM"/>
    <property type="match status" value="1"/>
</dbReference>
<accession>W1PTN7</accession>
<evidence type="ECO:0000259" key="3">
    <source>
        <dbReference type="PROSITE" id="PS50011"/>
    </source>
</evidence>
<dbReference type="GO" id="GO:0004672">
    <property type="term" value="F:protein kinase activity"/>
    <property type="evidence" value="ECO:0007669"/>
    <property type="project" value="InterPro"/>
</dbReference>
<proteinExistence type="predicted"/>
<name>W1PTN7_AMBTC</name>
<evidence type="ECO:0000256" key="1">
    <source>
        <dbReference type="ARBA" id="ARBA00022741"/>
    </source>
</evidence>
<protein>
    <recommendedName>
        <fullName evidence="3">Protein kinase domain-containing protein</fullName>
    </recommendedName>
</protein>
<dbReference type="OrthoDB" id="75710at2759"/>
<organism evidence="4 5">
    <name type="scientific">Amborella trichopoda</name>
    <dbReference type="NCBI Taxonomy" id="13333"/>
    <lineage>
        <taxon>Eukaryota</taxon>
        <taxon>Viridiplantae</taxon>
        <taxon>Streptophyta</taxon>
        <taxon>Embryophyta</taxon>
        <taxon>Tracheophyta</taxon>
        <taxon>Spermatophyta</taxon>
        <taxon>Magnoliopsida</taxon>
        <taxon>Amborellales</taxon>
        <taxon>Amborellaceae</taxon>
        <taxon>Amborella</taxon>
    </lineage>
</organism>
<keyword evidence="5" id="KW-1185">Reference proteome</keyword>
<dbReference type="GO" id="GO:0007166">
    <property type="term" value="P:cell surface receptor signaling pathway"/>
    <property type="evidence" value="ECO:0007669"/>
    <property type="project" value="InterPro"/>
</dbReference>
<evidence type="ECO:0000256" key="2">
    <source>
        <dbReference type="ARBA" id="ARBA00022840"/>
    </source>
</evidence>
<keyword evidence="2" id="KW-0067">ATP-binding</keyword>
<keyword evidence="1" id="KW-0547">Nucleotide-binding</keyword>
<dbReference type="SUPFAM" id="SSF56112">
    <property type="entry name" value="Protein kinase-like (PK-like)"/>
    <property type="match status" value="1"/>
</dbReference>
<dbReference type="InterPro" id="IPR000719">
    <property type="entry name" value="Prot_kinase_dom"/>
</dbReference>
<dbReference type="PANTHER" id="PTHR27005">
    <property type="entry name" value="WALL-ASSOCIATED RECEPTOR KINASE-LIKE 21"/>
    <property type="match status" value="1"/>
</dbReference>
<dbReference type="PANTHER" id="PTHR27005:SF283">
    <property type="entry name" value="OS02G0633066 PROTEIN"/>
    <property type="match status" value="1"/>
</dbReference>
<reference evidence="5" key="1">
    <citation type="journal article" date="2013" name="Science">
        <title>The Amborella genome and the evolution of flowering plants.</title>
        <authorList>
            <consortium name="Amborella Genome Project"/>
        </authorList>
    </citation>
    <scope>NUCLEOTIDE SEQUENCE [LARGE SCALE GENOMIC DNA]</scope>
</reference>
<dbReference type="InterPro" id="IPR011009">
    <property type="entry name" value="Kinase-like_dom_sf"/>
</dbReference>
<dbReference type="KEGG" id="atr:18439612"/>
<dbReference type="Proteomes" id="UP000017836">
    <property type="component" value="Unassembled WGS sequence"/>
</dbReference>
<dbReference type="HOGENOM" id="CLU_2136831_0_0_1"/>
<dbReference type="GO" id="GO:0005524">
    <property type="term" value="F:ATP binding"/>
    <property type="evidence" value="ECO:0007669"/>
    <property type="project" value="UniProtKB-KW"/>
</dbReference>
<dbReference type="Gene3D" id="1.10.510.10">
    <property type="entry name" value="Transferase(Phosphotransferase) domain 1"/>
    <property type="match status" value="1"/>
</dbReference>
<dbReference type="Gramene" id="ERN11418">
    <property type="protein sequence ID" value="ERN11418"/>
    <property type="gene ID" value="AMTR_s00022p00034530"/>
</dbReference>
<evidence type="ECO:0000313" key="5">
    <source>
        <dbReference type="Proteomes" id="UP000017836"/>
    </source>
</evidence>
<feature type="domain" description="Protein kinase" evidence="3">
    <location>
        <begin position="1"/>
        <end position="113"/>
    </location>
</feature>
<gene>
    <name evidence="4" type="ORF">AMTR_s00022p00034530</name>
</gene>